<dbReference type="Gene3D" id="1.10.10.1200">
    <property type="entry name" value="MAGE homology domain, winged helix WH1 motif"/>
    <property type="match status" value="1"/>
</dbReference>
<dbReference type="InParanoid" id="H0XKV2"/>
<dbReference type="InterPro" id="IPR037445">
    <property type="entry name" value="MAGE"/>
</dbReference>
<dbReference type="PANTHER" id="PTHR11736:SF66">
    <property type="entry name" value="MAGE-LIKE PROTEIN 2"/>
    <property type="match status" value="1"/>
</dbReference>
<reference evidence="3" key="3">
    <citation type="submission" date="2025-09" db="UniProtKB">
        <authorList>
            <consortium name="Ensembl"/>
        </authorList>
    </citation>
    <scope>IDENTIFICATION</scope>
</reference>
<dbReference type="GeneTree" id="ENSGT00940000163006"/>
<dbReference type="HOGENOM" id="CLU_025717_0_0_1"/>
<dbReference type="PROSITE" id="PS50838">
    <property type="entry name" value="MAGE"/>
    <property type="match status" value="1"/>
</dbReference>
<name>H0XKV2_OTOGA</name>
<keyword evidence="4" id="KW-1185">Reference proteome</keyword>
<dbReference type="OMA" id="WEVQSPL"/>
<feature type="compositionally biased region" description="Basic residues" evidence="1">
    <location>
        <begin position="309"/>
        <end position="319"/>
    </location>
</feature>
<feature type="compositionally biased region" description="Basic and acidic residues" evidence="1">
    <location>
        <begin position="153"/>
        <end position="178"/>
    </location>
</feature>
<evidence type="ECO:0000313" key="4">
    <source>
        <dbReference type="Proteomes" id="UP000005225"/>
    </source>
</evidence>
<feature type="compositionally biased region" description="Low complexity" evidence="1">
    <location>
        <begin position="290"/>
        <end position="301"/>
    </location>
</feature>
<dbReference type="eggNOG" id="KOG4562">
    <property type="taxonomic scope" value="Eukaryota"/>
</dbReference>
<evidence type="ECO:0000256" key="1">
    <source>
        <dbReference type="SAM" id="MobiDB-lite"/>
    </source>
</evidence>
<evidence type="ECO:0000313" key="3">
    <source>
        <dbReference type="Ensembl" id="ENSOGAP00000016742.1"/>
    </source>
</evidence>
<reference evidence="4" key="1">
    <citation type="submission" date="2011-03" db="EMBL/GenBank/DDBJ databases">
        <title>Version 3 of the genome sequence of Otolemur garnettii (Bushbaby).</title>
        <authorList>
            <consortium name="The Broad Institute Genome Sequencing Platform"/>
            <person name="Di Palma F."/>
            <person name="Johnson J."/>
            <person name="Lander E.S."/>
            <person name="Lindblad-Toh K."/>
            <person name="Jaffe D.B."/>
            <person name="Gnerre S."/>
            <person name="MacCallum I."/>
            <person name="Przybylski D."/>
            <person name="Ribeiro F.J."/>
            <person name="Burton J.N."/>
            <person name="Walker B.J."/>
            <person name="Sharpe T."/>
            <person name="Hall G."/>
        </authorList>
    </citation>
    <scope>NUCLEOTIDE SEQUENCE [LARGE SCALE GENOMIC DNA]</scope>
</reference>
<dbReference type="InterPro" id="IPR041898">
    <property type="entry name" value="MAGE_WH1"/>
</dbReference>
<dbReference type="EMBL" id="AAQR03178333">
    <property type="status" value="NOT_ANNOTATED_CDS"/>
    <property type="molecule type" value="Genomic_DNA"/>
</dbReference>
<evidence type="ECO:0000259" key="2">
    <source>
        <dbReference type="PROSITE" id="PS50838"/>
    </source>
</evidence>
<dbReference type="Ensembl" id="ENSOGAT00000028169.1">
    <property type="protein sequence ID" value="ENSOGAP00000016742.1"/>
    <property type="gene ID" value="ENSOGAG00000025024.1"/>
</dbReference>
<dbReference type="Proteomes" id="UP000005225">
    <property type="component" value="Unassembled WGS sequence"/>
</dbReference>
<organism evidence="3 4">
    <name type="scientific">Otolemur garnettii</name>
    <name type="common">Small-eared galago</name>
    <name type="synonym">Garnett's greater bushbaby</name>
    <dbReference type="NCBI Taxonomy" id="30611"/>
    <lineage>
        <taxon>Eukaryota</taxon>
        <taxon>Metazoa</taxon>
        <taxon>Chordata</taxon>
        <taxon>Craniata</taxon>
        <taxon>Vertebrata</taxon>
        <taxon>Euteleostomi</taxon>
        <taxon>Mammalia</taxon>
        <taxon>Eutheria</taxon>
        <taxon>Euarchontoglires</taxon>
        <taxon>Primates</taxon>
        <taxon>Strepsirrhini</taxon>
        <taxon>Lorisiformes</taxon>
        <taxon>Galagidae</taxon>
        <taxon>Otolemur</taxon>
    </lineage>
</organism>
<dbReference type="GO" id="GO:0000122">
    <property type="term" value="P:negative regulation of transcription by RNA polymerase II"/>
    <property type="evidence" value="ECO:0007669"/>
    <property type="project" value="TreeGrafter"/>
</dbReference>
<sequence>PVSAPQGVPCPSIIWQAPKGQPPIPHELPTSMEFQEVQPTQAVAWQAPKAPAHFWQPIPAQEVQRQAPTVVQLEQPFQGAPPSQKVLQVQLPAQQAQPSGPEAELPVLQHQPSWEGPPAVLQAQAGAPVASTNFPRGSSKSLMTPSGESRASSVEHRGSSSKERKTSSKDRRGPPKDRVILAATFCAPRAMPATRAHLPNTWRNVPGTSETFTATSRAFPATSPFQPASSYAFPGPSLTPEAPRSLPFPLQDPFACAEGLPAGAWAPQPHVNASQASKAVPTILMATAAAPEATATSPEASKTVEPPRRSGKATRKKKHLEAAEDSRGHTLAFRDWQGHRPWENVNLSAWEVQSPIRALGEWEHPGISHGLNGWEGPSTSRVLSGWEGPSTSWALSAWEGPSTSRALVASEGPGSPHSLIMSEVPCLSQGSSQDNPKVETQHLSPLDERADALVQFLLVKDQAKVPIQRSEMVKVIIREYKDECLDIINRANNKLECAFGCQLKEIDTINHSYVIVNKLGHPKGNLVSSCLHKPKLGLLVVVLSLIFMKGNCVREDLIFSFLYRLGVDVREVNGLFGNTKKLITEVFVRQKYLEYRRIPHTDPAEYELLWGPRAFLETSKMLVLRLLAKFHKKTPQCWPLHYLEALAECESEDDDGDGDDDSDSGDNPGNPTSSPPPS</sequence>
<feature type="region of interest" description="Disordered" evidence="1">
    <location>
        <begin position="290"/>
        <end position="326"/>
    </location>
</feature>
<feature type="compositionally biased region" description="Polar residues" evidence="1">
    <location>
        <begin position="130"/>
        <end position="152"/>
    </location>
</feature>
<reference evidence="3" key="2">
    <citation type="submission" date="2025-08" db="UniProtKB">
        <authorList>
            <consortium name="Ensembl"/>
        </authorList>
    </citation>
    <scope>IDENTIFICATION</scope>
</reference>
<accession>H0XKV2</accession>
<feature type="region of interest" description="Disordered" evidence="1">
    <location>
        <begin position="110"/>
        <end position="178"/>
    </location>
</feature>
<dbReference type="Gene3D" id="1.10.10.1210">
    <property type="entry name" value="MAGE homology domain, winged helix WH2 motif"/>
    <property type="match status" value="1"/>
</dbReference>
<dbReference type="Pfam" id="PF01454">
    <property type="entry name" value="MAGE"/>
    <property type="match status" value="1"/>
</dbReference>
<dbReference type="FunCoup" id="H0XKV2">
    <property type="interactions" value="91"/>
</dbReference>
<feature type="compositionally biased region" description="Acidic residues" evidence="1">
    <location>
        <begin position="650"/>
        <end position="664"/>
    </location>
</feature>
<feature type="region of interest" description="Disordered" evidence="1">
    <location>
        <begin position="650"/>
        <end position="678"/>
    </location>
</feature>
<dbReference type="InterPro" id="IPR002190">
    <property type="entry name" value="MHD_dom"/>
</dbReference>
<dbReference type="InterPro" id="IPR041899">
    <property type="entry name" value="MAGE_WH2"/>
</dbReference>
<dbReference type="AlphaFoldDB" id="H0XKV2"/>
<dbReference type="FunFam" id="1.10.10.1210:FF:000001">
    <property type="entry name" value="melanoma-associated antigen D1"/>
    <property type="match status" value="1"/>
</dbReference>
<dbReference type="STRING" id="30611.ENSOGAP00000016742"/>
<dbReference type="PANTHER" id="PTHR11736">
    <property type="entry name" value="MELANOMA-ASSOCIATED ANTIGEN MAGE ANTIGEN"/>
    <property type="match status" value="1"/>
</dbReference>
<protein>
    <recommendedName>
        <fullName evidence="2">MAGE domain-containing protein</fullName>
    </recommendedName>
</protein>
<proteinExistence type="predicted"/>
<dbReference type="GO" id="GO:0005634">
    <property type="term" value="C:nucleus"/>
    <property type="evidence" value="ECO:0007669"/>
    <property type="project" value="TreeGrafter"/>
</dbReference>
<dbReference type="SMART" id="SM01373">
    <property type="entry name" value="MAGE"/>
    <property type="match status" value="1"/>
</dbReference>
<feature type="domain" description="MAGE" evidence="2">
    <location>
        <begin position="446"/>
        <end position="645"/>
    </location>
</feature>